<proteinExistence type="predicted"/>
<evidence type="ECO:0000313" key="3">
    <source>
        <dbReference type="Proteomes" id="UP000177625"/>
    </source>
</evidence>
<dbReference type="EMBL" id="FJVC01000212">
    <property type="protein sequence ID" value="CZT45367.1"/>
    <property type="molecule type" value="Genomic_DNA"/>
</dbReference>
<protein>
    <submittedName>
        <fullName evidence="2">Uncharacterized protein</fullName>
    </submittedName>
</protein>
<feature type="region of interest" description="Disordered" evidence="1">
    <location>
        <begin position="1"/>
        <end position="27"/>
    </location>
</feature>
<name>A0A1E1M8E7_RHYSE</name>
<gene>
    <name evidence="2" type="ORF">RSE6_05673</name>
</gene>
<sequence length="109" mass="12169">MSDTPTSQASSSQPKAEQLTPTTQTLKEIWPPRESLFYNPRLTNNIGLPLPKKSILPRNDYPEFGVYNQKTGLVTLQPHPVPDLLVALGYRVPKGCVIRGKEKTDPKDL</sequence>
<reference evidence="3" key="1">
    <citation type="submission" date="2016-03" db="EMBL/GenBank/DDBJ databases">
        <authorList>
            <person name="Guldener U."/>
        </authorList>
    </citation>
    <scope>NUCLEOTIDE SEQUENCE [LARGE SCALE GENOMIC DNA]</scope>
</reference>
<keyword evidence="3" id="KW-1185">Reference proteome</keyword>
<evidence type="ECO:0000313" key="2">
    <source>
        <dbReference type="EMBL" id="CZT45367.1"/>
    </source>
</evidence>
<dbReference type="Proteomes" id="UP000177625">
    <property type="component" value="Unassembled WGS sequence"/>
</dbReference>
<dbReference type="AlphaFoldDB" id="A0A1E1M8E7"/>
<accession>A0A1E1M8E7</accession>
<feature type="compositionally biased region" description="Polar residues" evidence="1">
    <location>
        <begin position="1"/>
        <end position="26"/>
    </location>
</feature>
<organism evidence="2 3">
    <name type="scientific">Rhynchosporium secalis</name>
    <name type="common">Barley scald fungus</name>
    <dbReference type="NCBI Taxonomy" id="38038"/>
    <lineage>
        <taxon>Eukaryota</taxon>
        <taxon>Fungi</taxon>
        <taxon>Dikarya</taxon>
        <taxon>Ascomycota</taxon>
        <taxon>Pezizomycotina</taxon>
        <taxon>Leotiomycetes</taxon>
        <taxon>Helotiales</taxon>
        <taxon>Ploettnerulaceae</taxon>
        <taxon>Rhynchosporium</taxon>
    </lineage>
</organism>
<evidence type="ECO:0000256" key="1">
    <source>
        <dbReference type="SAM" id="MobiDB-lite"/>
    </source>
</evidence>